<dbReference type="EMBL" id="BAAADO010000001">
    <property type="protein sequence ID" value="GAA0481687.1"/>
    <property type="molecule type" value="Genomic_DNA"/>
</dbReference>
<dbReference type="InterPro" id="IPR017946">
    <property type="entry name" value="PLC-like_Pdiesterase_TIM-brl"/>
</dbReference>
<protein>
    <submittedName>
        <fullName evidence="2">Glycerophosphodiester phosphodiesterase</fullName>
    </submittedName>
</protein>
<dbReference type="PANTHER" id="PTHR46211">
    <property type="entry name" value="GLYCEROPHOSPHORYL DIESTER PHOSPHODIESTERASE"/>
    <property type="match status" value="1"/>
</dbReference>
<feature type="domain" description="GP-PDE" evidence="1">
    <location>
        <begin position="3"/>
        <end position="239"/>
    </location>
</feature>
<gene>
    <name evidence="2" type="ORF">GCM10008986_03000</name>
</gene>
<evidence type="ECO:0000313" key="3">
    <source>
        <dbReference type="Proteomes" id="UP001500880"/>
    </source>
</evidence>
<dbReference type="Proteomes" id="UP001500880">
    <property type="component" value="Unassembled WGS sequence"/>
</dbReference>
<organism evidence="2 3">
    <name type="scientific">Salinibacillus aidingensis</name>
    <dbReference type="NCBI Taxonomy" id="237684"/>
    <lineage>
        <taxon>Bacteria</taxon>
        <taxon>Bacillati</taxon>
        <taxon>Bacillota</taxon>
        <taxon>Bacilli</taxon>
        <taxon>Bacillales</taxon>
        <taxon>Bacillaceae</taxon>
        <taxon>Salinibacillus</taxon>
    </lineage>
</organism>
<dbReference type="InterPro" id="IPR030395">
    <property type="entry name" value="GP_PDE_dom"/>
</dbReference>
<dbReference type="PROSITE" id="PS51704">
    <property type="entry name" value="GP_PDE"/>
    <property type="match status" value="1"/>
</dbReference>
<accession>A0ABP3KKQ0</accession>
<name>A0ABP3KKQ0_9BACI</name>
<sequence length="258" mass="29881">MKTRIFAHRGASQYAPENTMPAFELAYEMNADGIETDVQLTKDHIPVLIHDENVRRTTNGIGFVQDYTLQEIIQLDAGSWFSSSFTNTSIVTLEKFLQWISPKSLKLNLELKNNVIDYKNLESIVYNMVKDYGLLERTVFSSFNPKSMERMYKLDPAANTAFLTTSKIRRLTQFTRSIGCNGLHIKYRILSSQLVEECRKTGLDLRVFTVNRPAQMDRCYKFKCAGLFTDVPDFALKQRSSLPNERTSKRIHPFQRRR</sequence>
<reference evidence="3" key="1">
    <citation type="journal article" date="2019" name="Int. J. Syst. Evol. Microbiol.">
        <title>The Global Catalogue of Microorganisms (GCM) 10K type strain sequencing project: providing services to taxonomists for standard genome sequencing and annotation.</title>
        <authorList>
            <consortium name="The Broad Institute Genomics Platform"/>
            <consortium name="The Broad Institute Genome Sequencing Center for Infectious Disease"/>
            <person name="Wu L."/>
            <person name="Ma J."/>
        </authorList>
    </citation>
    <scope>NUCLEOTIDE SEQUENCE [LARGE SCALE GENOMIC DNA]</scope>
    <source>
        <strain evidence="3">JCM 12389</strain>
    </source>
</reference>
<dbReference type="PANTHER" id="PTHR46211:SF1">
    <property type="entry name" value="GLYCEROPHOSPHODIESTER PHOSPHODIESTERASE, CYTOPLASMIC"/>
    <property type="match status" value="1"/>
</dbReference>
<dbReference type="Gene3D" id="3.20.20.190">
    <property type="entry name" value="Phosphatidylinositol (PI) phosphodiesterase"/>
    <property type="match status" value="1"/>
</dbReference>
<dbReference type="CDD" id="cd08563">
    <property type="entry name" value="GDPD_TtGDE_like"/>
    <property type="match status" value="1"/>
</dbReference>
<evidence type="ECO:0000259" key="1">
    <source>
        <dbReference type="PROSITE" id="PS51704"/>
    </source>
</evidence>
<keyword evidence="3" id="KW-1185">Reference proteome</keyword>
<dbReference type="RefSeq" id="WP_343836763.1">
    <property type="nucleotide sequence ID" value="NZ_BAAADO010000001.1"/>
</dbReference>
<dbReference type="Pfam" id="PF03009">
    <property type="entry name" value="GDPD"/>
    <property type="match status" value="1"/>
</dbReference>
<dbReference type="SUPFAM" id="SSF51695">
    <property type="entry name" value="PLC-like phosphodiesterases"/>
    <property type="match status" value="1"/>
</dbReference>
<proteinExistence type="predicted"/>
<evidence type="ECO:0000313" key="2">
    <source>
        <dbReference type="EMBL" id="GAA0481687.1"/>
    </source>
</evidence>
<comment type="caution">
    <text evidence="2">The sequence shown here is derived from an EMBL/GenBank/DDBJ whole genome shotgun (WGS) entry which is preliminary data.</text>
</comment>